<proteinExistence type="predicted"/>
<dbReference type="AlphaFoldDB" id="A0A7R9D1X0"/>
<name>A0A7R9D1X0_TIMCR</name>
<organism evidence="2">
    <name type="scientific">Timema cristinae</name>
    <name type="common">Walking stick</name>
    <dbReference type="NCBI Taxonomy" id="61476"/>
    <lineage>
        <taxon>Eukaryota</taxon>
        <taxon>Metazoa</taxon>
        <taxon>Ecdysozoa</taxon>
        <taxon>Arthropoda</taxon>
        <taxon>Hexapoda</taxon>
        <taxon>Insecta</taxon>
        <taxon>Pterygota</taxon>
        <taxon>Neoptera</taxon>
        <taxon>Polyneoptera</taxon>
        <taxon>Phasmatodea</taxon>
        <taxon>Timematodea</taxon>
        <taxon>Timematoidea</taxon>
        <taxon>Timematidae</taxon>
        <taxon>Timema</taxon>
    </lineage>
</organism>
<evidence type="ECO:0000313" key="2">
    <source>
        <dbReference type="EMBL" id="CAD7405083.1"/>
    </source>
</evidence>
<dbReference type="EMBL" id="OC319334">
    <property type="protein sequence ID" value="CAD7405083.1"/>
    <property type="molecule type" value="Genomic_DNA"/>
</dbReference>
<keyword evidence="1" id="KW-0812">Transmembrane</keyword>
<feature type="transmembrane region" description="Helical" evidence="1">
    <location>
        <begin position="61"/>
        <end position="81"/>
    </location>
</feature>
<keyword evidence="1" id="KW-1133">Transmembrane helix</keyword>
<gene>
    <name evidence="2" type="ORF">TCEB3V08_LOCUS7813</name>
</gene>
<evidence type="ECO:0000256" key="1">
    <source>
        <dbReference type="SAM" id="Phobius"/>
    </source>
</evidence>
<protein>
    <submittedName>
        <fullName evidence="2">Uncharacterized protein</fullName>
    </submittedName>
</protein>
<accession>A0A7R9D1X0</accession>
<keyword evidence="1" id="KW-0472">Membrane</keyword>
<sequence>MATDVDDSYDGSKIFIWVSDYSGLPIDQINFLISQFLALGLAPLFRTALHPSTTNPATRHAVGLVLGLALGYFCFGIRHAGRAGRKGKTRRTAVLGPEFQGALSLKDLFFSIVLFIN</sequence>
<reference evidence="2" key="1">
    <citation type="submission" date="2020-11" db="EMBL/GenBank/DDBJ databases">
        <authorList>
            <person name="Tran Van P."/>
        </authorList>
    </citation>
    <scope>NUCLEOTIDE SEQUENCE</scope>
</reference>